<reference evidence="2" key="2">
    <citation type="submission" date="2021-10" db="EMBL/GenBank/DDBJ databases">
        <title>Phylogenomics reveals ancestral predisposition of the termite-cultivated fungus Termitomyces towards a domesticated lifestyle.</title>
        <authorList>
            <person name="Auxier B."/>
            <person name="Grum-Grzhimaylo A."/>
            <person name="Cardenas M.E."/>
            <person name="Lodge J.D."/>
            <person name="Laessoe T."/>
            <person name="Pedersen O."/>
            <person name="Smith M.E."/>
            <person name="Kuyper T.W."/>
            <person name="Franco-Molano E.A."/>
            <person name="Baroni T.J."/>
            <person name="Aanen D.K."/>
        </authorList>
    </citation>
    <scope>NUCLEOTIDE SEQUENCE</scope>
    <source>
        <strain evidence="2">D49</strain>
    </source>
</reference>
<sequence>MVSRFIAMGDSFEGRHIHSGTQLSSKFLGKLVFVVIISSIAVLAVLISLILLFKNTWKISLFRERRMHVIAAAKSLDEMKGDMDSFNTDLEASKRETERGQLKDHQGSLVTLVKETENLPARVREEVKRALQECLEGLMTDFAKHGE</sequence>
<proteinExistence type="predicted"/>
<organism evidence="2 3">
    <name type="scientific">Sphagnurus paluster</name>
    <dbReference type="NCBI Taxonomy" id="117069"/>
    <lineage>
        <taxon>Eukaryota</taxon>
        <taxon>Fungi</taxon>
        <taxon>Dikarya</taxon>
        <taxon>Basidiomycota</taxon>
        <taxon>Agaricomycotina</taxon>
        <taxon>Agaricomycetes</taxon>
        <taxon>Agaricomycetidae</taxon>
        <taxon>Agaricales</taxon>
        <taxon>Tricholomatineae</taxon>
        <taxon>Lyophyllaceae</taxon>
        <taxon>Sphagnurus</taxon>
    </lineage>
</organism>
<evidence type="ECO:0000313" key="2">
    <source>
        <dbReference type="EMBL" id="KAG5653462.1"/>
    </source>
</evidence>
<evidence type="ECO:0000256" key="1">
    <source>
        <dbReference type="SAM" id="Phobius"/>
    </source>
</evidence>
<dbReference type="EMBL" id="JABCKI010000051">
    <property type="protein sequence ID" value="KAG5653462.1"/>
    <property type="molecule type" value="Genomic_DNA"/>
</dbReference>
<dbReference type="Proteomes" id="UP000717328">
    <property type="component" value="Unassembled WGS sequence"/>
</dbReference>
<keyword evidence="1" id="KW-0812">Transmembrane</keyword>
<keyword evidence="1" id="KW-0472">Membrane</keyword>
<evidence type="ECO:0000313" key="3">
    <source>
        <dbReference type="Proteomes" id="UP000717328"/>
    </source>
</evidence>
<keyword evidence="1" id="KW-1133">Transmembrane helix</keyword>
<protein>
    <submittedName>
        <fullName evidence="2">Uncharacterized protein</fullName>
    </submittedName>
</protein>
<feature type="transmembrane region" description="Helical" evidence="1">
    <location>
        <begin position="31"/>
        <end position="53"/>
    </location>
</feature>
<dbReference type="AlphaFoldDB" id="A0A9P7GMN1"/>
<reference evidence="2" key="1">
    <citation type="submission" date="2021-02" db="EMBL/GenBank/DDBJ databases">
        <authorList>
            <person name="Nieuwenhuis M."/>
            <person name="Van De Peppel L.J.J."/>
        </authorList>
    </citation>
    <scope>NUCLEOTIDE SEQUENCE</scope>
    <source>
        <strain evidence="2">D49</strain>
    </source>
</reference>
<name>A0A9P7GMN1_9AGAR</name>
<accession>A0A9P7GMN1</accession>
<keyword evidence="3" id="KW-1185">Reference proteome</keyword>
<comment type="caution">
    <text evidence="2">The sequence shown here is derived from an EMBL/GenBank/DDBJ whole genome shotgun (WGS) entry which is preliminary data.</text>
</comment>
<gene>
    <name evidence="2" type="ORF">H0H81_000231</name>
</gene>